<dbReference type="FunFam" id="3.40.50.12670:FF:000002">
    <property type="entry name" value="Carboxypeptidase"/>
    <property type="match status" value="1"/>
</dbReference>
<keyword evidence="2 5" id="KW-0121">Carboxypeptidase</keyword>
<dbReference type="Pfam" id="PF00450">
    <property type="entry name" value="Peptidase_S10"/>
    <property type="match status" value="1"/>
</dbReference>
<keyword evidence="6" id="KW-1185">Reference proteome</keyword>
<evidence type="ECO:0000256" key="1">
    <source>
        <dbReference type="ARBA" id="ARBA00009431"/>
    </source>
</evidence>
<evidence type="ECO:0000256" key="3">
    <source>
        <dbReference type="ARBA" id="ARBA00022670"/>
    </source>
</evidence>
<dbReference type="WBParaSite" id="TREG1_128230.1">
    <property type="protein sequence ID" value="TREG1_128230.1"/>
    <property type="gene ID" value="TREG1_128230"/>
</dbReference>
<accession>A0AA85IY61</accession>
<dbReference type="InterPro" id="IPR033124">
    <property type="entry name" value="Ser_caboxypep_his_AS"/>
</dbReference>
<dbReference type="GO" id="GO:1904715">
    <property type="term" value="P:negative regulation of chaperone-mediated autophagy"/>
    <property type="evidence" value="ECO:0007669"/>
    <property type="project" value="UniProtKB-ARBA"/>
</dbReference>
<dbReference type="FunFam" id="3.40.50.1820:FF:000335">
    <property type="entry name" value="Carboxypeptidase"/>
    <property type="match status" value="1"/>
</dbReference>
<reference evidence="6" key="1">
    <citation type="submission" date="2022-06" db="EMBL/GenBank/DDBJ databases">
        <authorList>
            <person name="Berger JAMES D."/>
            <person name="Berger JAMES D."/>
        </authorList>
    </citation>
    <scope>NUCLEOTIDE SEQUENCE [LARGE SCALE GENOMIC DNA]</scope>
</reference>
<dbReference type="GO" id="GO:0031647">
    <property type="term" value="P:regulation of protein stability"/>
    <property type="evidence" value="ECO:0007669"/>
    <property type="project" value="UniProtKB-ARBA"/>
</dbReference>
<protein>
    <recommendedName>
        <fullName evidence="5">Carboxypeptidase</fullName>
        <ecNumber evidence="5">3.4.16.-</ecNumber>
    </recommendedName>
</protein>
<keyword evidence="4 5" id="KW-0378">Hydrolase</keyword>
<evidence type="ECO:0000256" key="4">
    <source>
        <dbReference type="ARBA" id="ARBA00022801"/>
    </source>
</evidence>
<feature type="chain" id="PRO_5041514855" description="Carboxypeptidase" evidence="5">
    <location>
        <begin position="23"/>
        <end position="499"/>
    </location>
</feature>
<reference evidence="7" key="2">
    <citation type="submission" date="2023-11" db="UniProtKB">
        <authorList>
            <consortium name="WormBaseParasite"/>
        </authorList>
    </citation>
    <scope>IDENTIFICATION</scope>
</reference>
<keyword evidence="5" id="KW-0732">Signal</keyword>
<dbReference type="GO" id="GO:0004185">
    <property type="term" value="F:serine-type carboxypeptidase activity"/>
    <property type="evidence" value="ECO:0007669"/>
    <property type="project" value="UniProtKB-UniRule"/>
</dbReference>
<dbReference type="Gene3D" id="3.40.50.12670">
    <property type="match status" value="1"/>
</dbReference>
<feature type="signal peptide" evidence="5">
    <location>
        <begin position="1"/>
        <end position="22"/>
    </location>
</feature>
<evidence type="ECO:0000313" key="7">
    <source>
        <dbReference type="WBParaSite" id="TREG1_128230.1"/>
    </source>
</evidence>
<dbReference type="EC" id="3.4.16.-" evidence="5"/>
<dbReference type="PRINTS" id="PR00724">
    <property type="entry name" value="CRBOXYPTASEC"/>
</dbReference>
<organism evidence="6 7">
    <name type="scientific">Trichobilharzia regenti</name>
    <name type="common">Nasal bird schistosome</name>
    <dbReference type="NCBI Taxonomy" id="157069"/>
    <lineage>
        <taxon>Eukaryota</taxon>
        <taxon>Metazoa</taxon>
        <taxon>Spiralia</taxon>
        <taxon>Lophotrochozoa</taxon>
        <taxon>Platyhelminthes</taxon>
        <taxon>Trematoda</taxon>
        <taxon>Digenea</taxon>
        <taxon>Strigeidida</taxon>
        <taxon>Schistosomatoidea</taxon>
        <taxon>Schistosomatidae</taxon>
        <taxon>Trichobilharzia</taxon>
    </lineage>
</organism>
<proteinExistence type="inferred from homology"/>
<sequence length="499" mass="55990">MTPIVLACLLTFSSCWISVVKGGKPGDADKILYLPGLDLPQNFTQYSGYLNGVTDKIQIHYWLVEAETKPESAPLILWLNGGPGCSSLEGLLSENGPYLLTNEPNFLNNNPYSWNKLGNVLYLESPAGVGFSYSLDGNVTTDDDQTALNNHHALLHFLDKFPEYEGRKLYVTGESYGGVYVPTLALLLKDSPRFKLAGIAVGNGLTSYKLNDNSLLYFIKYHGLIGESSWKDLLAKCCADQCSTSCSFTDNKSEECQLLISILTDEPLRGINRYNLYSECAGGVNTLLHQRTPMSIAAIASTLQSSKAYIHHDFGNMFRDNIYVKYRRYVNSVLRHNLTTRLTIPCVDDTLIRNYLNSPVVRRLINVKPDVPKEWDICSDEVNVKYIRTYEDLSKQYMKLLQSNISTLIYNGDIDMACNYFGDEMFVDNLKLKPTLSRRFWLYTESDGTKQVGGFWKMFEGHGSVLVYATVRGAGHMVPGDKPAAAFHLINKFIHGENL</sequence>
<dbReference type="PROSITE" id="PS00560">
    <property type="entry name" value="CARBOXYPEPT_SER_HIS"/>
    <property type="match status" value="1"/>
</dbReference>
<keyword evidence="3 5" id="KW-0645">Protease</keyword>
<dbReference type="PANTHER" id="PTHR11802">
    <property type="entry name" value="SERINE PROTEASE FAMILY S10 SERINE CARBOXYPEPTIDASE"/>
    <property type="match status" value="1"/>
</dbReference>
<evidence type="ECO:0000256" key="5">
    <source>
        <dbReference type="RuleBase" id="RU361156"/>
    </source>
</evidence>
<dbReference type="Gene3D" id="3.40.50.1820">
    <property type="entry name" value="alpha/beta hydrolase"/>
    <property type="match status" value="1"/>
</dbReference>
<comment type="similarity">
    <text evidence="1 5">Belongs to the peptidase S10 family.</text>
</comment>
<evidence type="ECO:0000256" key="2">
    <source>
        <dbReference type="ARBA" id="ARBA00022645"/>
    </source>
</evidence>
<dbReference type="Proteomes" id="UP000050795">
    <property type="component" value="Unassembled WGS sequence"/>
</dbReference>
<dbReference type="GO" id="GO:0006508">
    <property type="term" value="P:proteolysis"/>
    <property type="evidence" value="ECO:0007669"/>
    <property type="project" value="UniProtKB-KW"/>
</dbReference>
<dbReference type="InterPro" id="IPR001563">
    <property type="entry name" value="Peptidase_S10"/>
</dbReference>
<dbReference type="AlphaFoldDB" id="A0AA85IY61"/>
<dbReference type="PANTHER" id="PTHR11802:SF201">
    <property type="entry name" value="CARBOXYPEPTIDASE"/>
    <property type="match status" value="1"/>
</dbReference>
<dbReference type="PROSITE" id="PS00131">
    <property type="entry name" value="CARBOXYPEPT_SER_SER"/>
    <property type="match status" value="1"/>
</dbReference>
<dbReference type="InterPro" id="IPR018202">
    <property type="entry name" value="Ser_caboxypep_ser_AS"/>
</dbReference>
<dbReference type="InterPro" id="IPR029058">
    <property type="entry name" value="AB_hydrolase_fold"/>
</dbReference>
<name>A0AA85IY61_TRIRE</name>
<dbReference type="SUPFAM" id="SSF53474">
    <property type="entry name" value="alpha/beta-Hydrolases"/>
    <property type="match status" value="1"/>
</dbReference>
<evidence type="ECO:0000313" key="6">
    <source>
        <dbReference type="Proteomes" id="UP000050795"/>
    </source>
</evidence>